<gene>
    <name evidence="2" type="ORF">NDU88_007126</name>
</gene>
<dbReference type="Gene3D" id="3.30.70.1820">
    <property type="entry name" value="L1 transposable element, RRM domain"/>
    <property type="match status" value="1"/>
</dbReference>
<reference evidence="2" key="1">
    <citation type="journal article" date="2022" name="bioRxiv">
        <title>Sequencing and chromosome-scale assembly of the giantPleurodeles waltlgenome.</title>
        <authorList>
            <person name="Brown T."/>
            <person name="Elewa A."/>
            <person name="Iarovenko S."/>
            <person name="Subramanian E."/>
            <person name="Araus A.J."/>
            <person name="Petzold A."/>
            <person name="Susuki M."/>
            <person name="Suzuki K.-i.T."/>
            <person name="Hayashi T."/>
            <person name="Toyoda A."/>
            <person name="Oliveira C."/>
            <person name="Osipova E."/>
            <person name="Leigh N.D."/>
            <person name="Simon A."/>
            <person name="Yun M.H."/>
        </authorList>
    </citation>
    <scope>NUCLEOTIDE SEQUENCE</scope>
    <source>
        <strain evidence="2">20211129_DDA</strain>
        <tissue evidence="2">Liver</tissue>
    </source>
</reference>
<accession>A0AAV7N1E0</accession>
<sequence length="159" mass="17967">MDATDQILQEITAVERRLEAMDLKIADLSAASVSIRTDRACFSEKVADLDQHLTKVEDHVGTLPEHDAELRSLRERLTDLEDRSRRDNVRFFGIPERKEGTDIKAFLQSLLPELTGLTFSPPLKFQRVHRIGPPRSISSGDPARSSHVFSIMSRPGRSF</sequence>
<evidence type="ECO:0000313" key="2">
    <source>
        <dbReference type="EMBL" id="KAJ1109767.1"/>
    </source>
</evidence>
<evidence type="ECO:0000256" key="1">
    <source>
        <dbReference type="SAM" id="Coils"/>
    </source>
</evidence>
<dbReference type="EMBL" id="JANPWB010000013">
    <property type="protein sequence ID" value="KAJ1109767.1"/>
    <property type="molecule type" value="Genomic_DNA"/>
</dbReference>
<keyword evidence="3" id="KW-1185">Reference proteome</keyword>
<name>A0AAV7N1E0_PLEWA</name>
<dbReference type="AlphaFoldDB" id="A0AAV7N1E0"/>
<dbReference type="Proteomes" id="UP001066276">
    <property type="component" value="Chromosome 9"/>
</dbReference>
<dbReference type="InterPro" id="IPR004244">
    <property type="entry name" value="Transposase_22"/>
</dbReference>
<comment type="caution">
    <text evidence="2">The sequence shown here is derived from an EMBL/GenBank/DDBJ whole genome shotgun (WGS) entry which is preliminary data.</text>
</comment>
<keyword evidence="1" id="KW-0175">Coiled coil</keyword>
<evidence type="ECO:0000313" key="3">
    <source>
        <dbReference type="Proteomes" id="UP001066276"/>
    </source>
</evidence>
<feature type="coiled-coil region" evidence="1">
    <location>
        <begin position="63"/>
        <end position="90"/>
    </location>
</feature>
<dbReference type="PANTHER" id="PTHR11505">
    <property type="entry name" value="L1 TRANSPOSABLE ELEMENT-RELATED"/>
    <property type="match status" value="1"/>
</dbReference>
<protein>
    <submittedName>
        <fullName evidence="2">Uncharacterized protein</fullName>
    </submittedName>
</protein>
<organism evidence="2 3">
    <name type="scientific">Pleurodeles waltl</name>
    <name type="common">Iberian ribbed newt</name>
    <dbReference type="NCBI Taxonomy" id="8319"/>
    <lineage>
        <taxon>Eukaryota</taxon>
        <taxon>Metazoa</taxon>
        <taxon>Chordata</taxon>
        <taxon>Craniata</taxon>
        <taxon>Vertebrata</taxon>
        <taxon>Euteleostomi</taxon>
        <taxon>Amphibia</taxon>
        <taxon>Batrachia</taxon>
        <taxon>Caudata</taxon>
        <taxon>Salamandroidea</taxon>
        <taxon>Salamandridae</taxon>
        <taxon>Pleurodelinae</taxon>
        <taxon>Pleurodeles</taxon>
    </lineage>
</organism>
<proteinExistence type="predicted"/>